<dbReference type="EMBL" id="JAEHJZ010000032">
    <property type="protein sequence ID" value="MBJ7881619.1"/>
    <property type="molecule type" value="Genomic_DNA"/>
</dbReference>
<dbReference type="PRINTS" id="PR00032">
    <property type="entry name" value="HTHARAC"/>
</dbReference>
<evidence type="ECO:0000256" key="3">
    <source>
        <dbReference type="ARBA" id="ARBA00023163"/>
    </source>
</evidence>
<dbReference type="PROSITE" id="PS00041">
    <property type="entry name" value="HTH_ARAC_FAMILY_1"/>
    <property type="match status" value="1"/>
</dbReference>
<dbReference type="SUPFAM" id="SSF55785">
    <property type="entry name" value="PYP-like sensor domain (PAS domain)"/>
    <property type="match status" value="1"/>
</dbReference>
<dbReference type="RefSeq" id="WP_199600347.1">
    <property type="nucleotide sequence ID" value="NZ_JAEHJZ010000032.1"/>
</dbReference>
<gene>
    <name evidence="6" type="ORF">JEM65_13330</name>
</gene>
<dbReference type="InterPro" id="IPR018060">
    <property type="entry name" value="HTH_AraC"/>
</dbReference>
<name>A0A934KQH3_9FLAO</name>
<sequence length="323" mass="37929">MRTLEDIEQRMHVINKMLLEMASGNFFYRIERSKKNDNIEALVVTLNMLAEEMQDTILHQGYANRDTAILDIVQMSFILDQRGTVQMANSEACTILSMLMEDVVGKLFESFLVAESVTKWKKIWKQSEYKTIFDTSIGLSFRTKADLVIPKIVYLTKFSESTTKDIKTLITVIHHSNYQSKLHSDLITKVKQAKHKRETYSEVYPLVLRKPKMRLSFEDIRKIRKAHDLIMNNPEHYFPPLKKFALQLGTNEFKLKYGFKELYGTTVHHFLMQERLRKAQMMIQYSDRSFNTIAQMSGFKTMSHFSRSFKNKYGFSPSELRKN</sequence>
<dbReference type="Pfam" id="PF12833">
    <property type="entry name" value="HTH_18"/>
    <property type="match status" value="1"/>
</dbReference>
<dbReference type="GO" id="GO:0007165">
    <property type="term" value="P:signal transduction"/>
    <property type="evidence" value="ECO:0007669"/>
    <property type="project" value="InterPro"/>
</dbReference>
<dbReference type="SMART" id="SM00342">
    <property type="entry name" value="HTH_ARAC"/>
    <property type="match status" value="1"/>
</dbReference>
<keyword evidence="1" id="KW-0805">Transcription regulation</keyword>
<dbReference type="InterPro" id="IPR018062">
    <property type="entry name" value="HTH_AraC-typ_CS"/>
</dbReference>
<dbReference type="GO" id="GO:0043565">
    <property type="term" value="F:sequence-specific DNA binding"/>
    <property type="evidence" value="ECO:0007669"/>
    <property type="project" value="InterPro"/>
</dbReference>
<evidence type="ECO:0000259" key="4">
    <source>
        <dbReference type="PROSITE" id="PS01124"/>
    </source>
</evidence>
<dbReference type="CDD" id="cd00130">
    <property type="entry name" value="PAS"/>
    <property type="match status" value="1"/>
</dbReference>
<proteinExistence type="predicted"/>
<keyword evidence="2" id="KW-0238">DNA-binding</keyword>
<comment type="caution">
    <text evidence="6">The sequence shown here is derived from an EMBL/GenBank/DDBJ whole genome shotgun (WGS) entry which is preliminary data.</text>
</comment>
<feature type="domain" description="HAMP" evidence="5">
    <location>
        <begin position="5"/>
        <end position="58"/>
    </location>
</feature>
<dbReference type="InterPro" id="IPR009057">
    <property type="entry name" value="Homeodomain-like_sf"/>
</dbReference>
<evidence type="ECO:0000256" key="1">
    <source>
        <dbReference type="ARBA" id="ARBA00023015"/>
    </source>
</evidence>
<dbReference type="InterPro" id="IPR000014">
    <property type="entry name" value="PAS"/>
</dbReference>
<dbReference type="Proteomes" id="UP000662373">
    <property type="component" value="Unassembled WGS sequence"/>
</dbReference>
<dbReference type="Gene3D" id="1.10.10.60">
    <property type="entry name" value="Homeodomain-like"/>
    <property type="match status" value="1"/>
</dbReference>
<dbReference type="PROSITE" id="PS50885">
    <property type="entry name" value="HAMP"/>
    <property type="match status" value="1"/>
</dbReference>
<evidence type="ECO:0000256" key="2">
    <source>
        <dbReference type="ARBA" id="ARBA00023125"/>
    </source>
</evidence>
<evidence type="ECO:0000259" key="5">
    <source>
        <dbReference type="PROSITE" id="PS50885"/>
    </source>
</evidence>
<dbReference type="InterPro" id="IPR035965">
    <property type="entry name" value="PAS-like_dom_sf"/>
</dbReference>
<feature type="domain" description="HTH araC/xylS-type" evidence="4">
    <location>
        <begin position="224"/>
        <end position="323"/>
    </location>
</feature>
<dbReference type="PANTHER" id="PTHR47893">
    <property type="entry name" value="REGULATORY PROTEIN PCHR"/>
    <property type="match status" value="1"/>
</dbReference>
<dbReference type="PANTHER" id="PTHR47893:SF1">
    <property type="entry name" value="REGULATORY PROTEIN PCHR"/>
    <property type="match status" value="1"/>
</dbReference>
<dbReference type="InterPro" id="IPR003660">
    <property type="entry name" value="HAMP_dom"/>
</dbReference>
<dbReference type="GO" id="GO:0016020">
    <property type="term" value="C:membrane"/>
    <property type="evidence" value="ECO:0007669"/>
    <property type="project" value="InterPro"/>
</dbReference>
<dbReference type="PROSITE" id="PS01124">
    <property type="entry name" value="HTH_ARAC_FAMILY_2"/>
    <property type="match status" value="1"/>
</dbReference>
<protein>
    <submittedName>
        <fullName evidence="6">Helix-turn-helix domain-containing protein</fullName>
    </submittedName>
</protein>
<organism evidence="6 7">
    <name type="scientific">Gelidibacter salicanalis</name>
    <dbReference type="NCBI Taxonomy" id="291193"/>
    <lineage>
        <taxon>Bacteria</taxon>
        <taxon>Pseudomonadati</taxon>
        <taxon>Bacteroidota</taxon>
        <taxon>Flavobacteriia</taxon>
        <taxon>Flavobacteriales</taxon>
        <taxon>Flavobacteriaceae</taxon>
        <taxon>Gelidibacter</taxon>
    </lineage>
</organism>
<evidence type="ECO:0000313" key="6">
    <source>
        <dbReference type="EMBL" id="MBJ7881619.1"/>
    </source>
</evidence>
<keyword evidence="3" id="KW-0804">Transcription</keyword>
<keyword evidence="7" id="KW-1185">Reference proteome</keyword>
<accession>A0A934KQH3</accession>
<dbReference type="SUPFAM" id="SSF46689">
    <property type="entry name" value="Homeodomain-like"/>
    <property type="match status" value="1"/>
</dbReference>
<evidence type="ECO:0000313" key="7">
    <source>
        <dbReference type="Proteomes" id="UP000662373"/>
    </source>
</evidence>
<dbReference type="GO" id="GO:0003700">
    <property type="term" value="F:DNA-binding transcription factor activity"/>
    <property type="evidence" value="ECO:0007669"/>
    <property type="project" value="InterPro"/>
</dbReference>
<dbReference type="AlphaFoldDB" id="A0A934KQH3"/>
<dbReference type="InterPro" id="IPR053142">
    <property type="entry name" value="PchR_regulatory_protein"/>
</dbReference>
<dbReference type="InterPro" id="IPR020449">
    <property type="entry name" value="Tscrpt_reg_AraC-type_HTH"/>
</dbReference>
<reference evidence="6 7" key="1">
    <citation type="submission" date="2020-09" db="EMBL/GenBank/DDBJ databases">
        <title>Draft genome of Gelidibacter salicanalis PAMC21136.</title>
        <authorList>
            <person name="Park H."/>
        </authorList>
    </citation>
    <scope>NUCLEOTIDE SEQUENCE [LARGE SCALE GENOMIC DNA]</scope>
    <source>
        <strain evidence="6 7">PAMC21136</strain>
    </source>
</reference>
<dbReference type="Gene3D" id="3.30.450.20">
    <property type="entry name" value="PAS domain"/>
    <property type="match status" value="1"/>
</dbReference>